<evidence type="ECO:0000313" key="1">
    <source>
        <dbReference type="EMBL" id="KMZ67039.1"/>
    </source>
</evidence>
<dbReference type="EMBL" id="LFYR01000932">
    <property type="protein sequence ID" value="KMZ67039.1"/>
    <property type="molecule type" value="Genomic_DNA"/>
</dbReference>
<proteinExistence type="predicted"/>
<organism evidence="1 2">
    <name type="scientific">Zostera marina</name>
    <name type="common">Eelgrass</name>
    <dbReference type="NCBI Taxonomy" id="29655"/>
    <lineage>
        <taxon>Eukaryota</taxon>
        <taxon>Viridiplantae</taxon>
        <taxon>Streptophyta</taxon>
        <taxon>Embryophyta</taxon>
        <taxon>Tracheophyta</taxon>
        <taxon>Spermatophyta</taxon>
        <taxon>Magnoliopsida</taxon>
        <taxon>Liliopsida</taxon>
        <taxon>Zosteraceae</taxon>
        <taxon>Zostera</taxon>
    </lineage>
</organism>
<dbReference type="STRING" id="29655.A0A0K9PDI1"/>
<dbReference type="Proteomes" id="UP000036987">
    <property type="component" value="Unassembled WGS sequence"/>
</dbReference>
<gene>
    <name evidence="1" type="ORF">ZOSMA_27G00880</name>
</gene>
<accession>A0A0K9PDI1</accession>
<dbReference type="AlphaFoldDB" id="A0A0K9PDI1"/>
<name>A0A0K9PDI1_ZOSMR</name>
<comment type="caution">
    <text evidence="1">The sequence shown here is derived from an EMBL/GenBank/DDBJ whole genome shotgun (WGS) entry which is preliminary data.</text>
</comment>
<evidence type="ECO:0000313" key="2">
    <source>
        <dbReference type="Proteomes" id="UP000036987"/>
    </source>
</evidence>
<protein>
    <submittedName>
        <fullName evidence="1">Uncharacterized protein</fullName>
    </submittedName>
</protein>
<reference evidence="2" key="1">
    <citation type="journal article" date="2016" name="Nature">
        <title>The genome of the seagrass Zostera marina reveals angiosperm adaptation to the sea.</title>
        <authorList>
            <person name="Olsen J.L."/>
            <person name="Rouze P."/>
            <person name="Verhelst B."/>
            <person name="Lin Y.-C."/>
            <person name="Bayer T."/>
            <person name="Collen J."/>
            <person name="Dattolo E."/>
            <person name="De Paoli E."/>
            <person name="Dittami S."/>
            <person name="Maumus F."/>
            <person name="Michel G."/>
            <person name="Kersting A."/>
            <person name="Lauritano C."/>
            <person name="Lohaus R."/>
            <person name="Toepel M."/>
            <person name="Tonon T."/>
            <person name="Vanneste K."/>
            <person name="Amirebrahimi M."/>
            <person name="Brakel J."/>
            <person name="Bostroem C."/>
            <person name="Chovatia M."/>
            <person name="Grimwood J."/>
            <person name="Jenkins J.W."/>
            <person name="Jueterbock A."/>
            <person name="Mraz A."/>
            <person name="Stam W.T."/>
            <person name="Tice H."/>
            <person name="Bornberg-Bauer E."/>
            <person name="Green P.J."/>
            <person name="Pearson G.A."/>
            <person name="Procaccini G."/>
            <person name="Duarte C.M."/>
            <person name="Schmutz J."/>
            <person name="Reusch T.B.H."/>
            <person name="Van de Peer Y."/>
        </authorList>
    </citation>
    <scope>NUCLEOTIDE SEQUENCE [LARGE SCALE GENOMIC DNA]</scope>
    <source>
        <strain evidence="2">cv. Finnish</strain>
    </source>
</reference>
<sequence>MYRFTSSSSREVHVERGSTVSTESHHARRVLEEKFNSIITNFVSMEKFANMVSDLSLAWATFVVLGPFGEYINSLDFWLLSAVVLINGLRFIARVQELKWQNQSELRTIEDGIDDNYEDDGQVEMIIGLSMINRMFRCMLWFSTTVKR</sequence>
<keyword evidence="2" id="KW-1185">Reference proteome</keyword>